<accession>A0AA39JND9</accession>
<proteinExistence type="predicted"/>
<reference evidence="2" key="1">
    <citation type="submission" date="2023-06" db="EMBL/GenBank/DDBJ databases">
        <authorList>
            <consortium name="Lawrence Berkeley National Laboratory"/>
            <person name="Ahrendt S."/>
            <person name="Sahu N."/>
            <person name="Indic B."/>
            <person name="Wong-Bajracharya J."/>
            <person name="Merenyi Z."/>
            <person name="Ke H.-M."/>
            <person name="Monk M."/>
            <person name="Kocsube S."/>
            <person name="Drula E."/>
            <person name="Lipzen A."/>
            <person name="Balint B."/>
            <person name="Henrissat B."/>
            <person name="Andreopoulos B."/>
            <person name="Martin F.M."/>
            <person name="Harder C.B."/>
            <person name="Rigling D."/>
            <person name="Ford K.L."/>
            <person name="Foster G.D."/>
            <person name="Pangilinan J."/>
            <person name="Papanicolaou A."/>
            <person name="Barry K."/>
            <person name="LaButti K."/>
            <person name="Viragh M."/>
            <person name="Koriabine M."/>
            <person name="Yan M."/>
            <person name="Riley R."/>
            <person name="Champramary S."/>
            <person name="Plett K.L."/>
            <person name="Tsai I.J."/>
            <person name="Slot J."/>
            <person name="Sipos G."/>
            <person name="Plett J."/>
            <person name="Nagy L.G."/>
            <person name="Grigoriev I.V."/>
        </authorList>
    </citation>
    <scope>NUCLEOTIDE SEQUENCE</scope>
    <source>
        <strain evidence="2">FPL87.14</strain>
    </source>
</reference>
<dbReference type="Proteomes" id="UP001175226">
    <property type="component" value="Unassembled WGS sequence"/>
</dbReference>
<keyword evidence="3" id="KW-1185">Reference proteome</keyword>
<evidence type="ECO:0000313" key="2">
    <source>
        <dbReference type="EMBL" id="KAK0445823.1"/>
    </source>
</evidence>
<feature type="region of interest" description="Disordered" evidence="1">
    <location>
        <begin position="1"/>
        <end position="68"/>
    </location>
</feature>
<sequence>MRKKKELLPSVPDAPPGPRRSRRTIRPPRPADETISYAETLHDPTTLGPTPSGILEATTGNRDTPAADGTTPIEIASDTEDEKSPEFTGEVPHYFRNMSITEMMGVEQLCDLVQATLNPPVDRRMHTPSPTPSVTAGEEDHMDTHEGDSFDHDTEDAVLHWVPDGFTASRSSSPAPLASRLAHLKTPSEALVFVLFYVTHSKCYVLTECFTPSQASPKYAEVLSYMR</sequence>
<gene>
    <name evidence="2" type="ORF">EV421DRAFT_1902189</name>
</gene>
<feature type="region of interest" description="Disordered" evidence="1">
    <location>
        <begin position="120"/>
        <end position="148"/>
    </location>
</feature>
<evidence type="ECO:0000313" key="3">
    <source>
        <dbReference type="Proteomes" id="UP001175226"/>
    </source>
</evidence>
<evidence type="ECO:0000256" key="1">
    <source>
        <dbReference type="SAM" id="MobiDB-lite"/>
    </source>
</evidence>
<organism evidence="2 3">
    <name type="scientific">Armillaria borealis</name>
    <dbReference type="NCBI Taxonomy" id="47425"/>
    <lineage>
        <taxon>Eukaryota</taxon>
        <taxon>Fungi</taxon>
        <taxon>Dikarya</taxon>
        <taxon>Basidiomycota</taxon>
        <taxon>Agaricomycotina</taxon>
        <taxon>Agaricomycetes</taxon>
        <taxon>Agaricomycetidae</taxon>
        <taxon>Agaricales</taxon>
        <taxon>Marasmiineae</taxon>
        <taxon>Physalacriaceae</taxon>
        <taxon>Armillaria</taxon>
    </lineage>
</organism>
<protein>
    <submittedName>
        <fullName evidence="2">Uncharacterized protein</fullName>
    </submittedName>
</protein>
<feature type="compositionally biased region" description="Basic and acidic residues" evidence="1">
    <location>
        <begin position="138"/>
        <end position="148"/>
    </location>
</feature>
<dbReference type="AlphaFoldDB" id="A0AA39JND9"/>
<comment type="caution">
    <text evidence="2">The sequence shown here is derived from an EMBL/GenBank/DDBJ whole genome shotgun (WGS) entry which is preliminary data.</text>
</comment>
<dbReference type="EMBL" id="JAUEPT010000015">
    <property type="protein sequence ID" value="KAK0445823.1"/>
    <property type="molecule type" value="Genomic_DNA"/>
</dbReference>
<name>A0AA39JND9_9AGAR</name>